<evidence type="ECO:0000259" key="7">
    <source>
        <dbReference type="Pfam" id="PF01625"/>
    </source>
</evidence>
<dbReference type="PROSITE" id="PS51257">
    <property type="entry name" value="PROKAR_LIPOPROTEIN"/>
    <property type="match status" value="1"/>
</dbReference>
<organism evidence="8 9">
    <name type="scientific">Ogataea polymorpha</name>
    <dbReference type="NCBI Taxonomy" id="460523"/>
    <lineage>
        <taxon>Eukaryota</taxon>
        <taxon>Fungi</taxon>
        <taxon>Dikarya</taxon>
        <taxon>Ascomycota</taxon>
        <taxon>Saccharomycotina</taxon>
        <taxon>Pichiomycetes</taxon>
        <taxon>Pichiales</taxon>
        <taxon>Pichiaceae</taxon>
        <taxon>Ogataea</taxon>
    </lineage>
</organism>
<dbReference type="InterPro" id="IPR002569">
    <property type="entry name" value="Met_Sox_Rdtase_MsrA_dom"/>
</dbReference>
<evidence type="ECO:0000256" key="2">
    <source>
        <dbReference type="ARBA" id="ARBA00012502"/>
    </source>
</evidence>
<dbReference type="NCBIfam" id="TIGR00401">
    <property type="entry name" value="msrA"/>
    <property type="match status" value="1"/>
</dbReference>
<comment type="similarity">
    <text evidence="1">Belongs to the MsrA Met sulfoxide reductase family.</text>
</comment>
<keyword evidence="3" id="KW-0560">Oxidoreductase</keyword>
<dbReference type="Proteomes" id="UP000788993">
    <property type="component" value="Unassembled WGS sequence"/>
</dbReference>
<dbReference type="SUPFAM" id="SSF55068">
    <property type="entry name" value="Peptide methionine sulfoxide reductase"/>
    <property type="match status" value="1"/>
</dbReference>
<dbReference type="InterPro" id="IPR036509">
    <property type="entry name" value="Met_Sox_Rdtase_MsrA_sf"/>
</dbReference>
<comment type="catalytic activity">
    <reaction evidence="6">
        <text>[thioredoxin]-disulfide + L-methionine + H2O = L-methionine (S)-S-oxide + [thioredoxin]-dithiol</text>
        <dbReference type="Rhea" id="RHEA:19993"/>
        <dbReference type="Rhea" id="RHEA-COMP:10698"/>
        <dbReference type="Rhea" id="RHEA-COMP:10700"/>
        <dbReference type="ChEBI" id="CHEBI:15377"/>
        <dbReference type="ChEBI" id="CHEBI:29950"/>
        <dbReference type="ChEBI" id="CHEBI:50058"/>
        <dbReference type="ChEBI" id="CHEBI:57844"/>
        <dbReference type="ChEBI" id="CHEBI:58772"/>
        <dbReference type="EC" id="1.8.4.11"/>
    </reaction>
</comment>
<name>A0A9P8PVH8_9ASCO</name>
<reference evidence="8" key="1">
    <citation type="journal article" date="2021" name="Open Biol.">
        <title>Shared evolutionary footprints suggest mitochondrial oxidative damage underlies multiple complex I losses in fungi.</title>
        <authorList>
            <person name="Schikora-Tamarit M.A."/>
            <person name="Marcet-Houben M."/>
            <person name="Nosek J."/>
            <person name="Gabaldon T."/>
        </authorList>
    </citation>
    <scope>NUCLEOTIDE SEQUENCE</scope>
    <source>
        <strain evidence="8">NCAIM Y.01608</strain>
    </source>
</reference>
<dbReference type="Pfam" id="PF01625">
    <property type="entry name" value="PMSR"/>
    <property type="match status" value="1"/>
</dbReference>
<comment type="caution">
    <text evidence="8">The sequence shown here is derived from an EMBL/GenBank/DDBJ whole genome shotgun (WGS) entry which is preliminary data.</text>
</comment>
<feature type="domain" description="Peptide methionine sulphoxide reductase MsrA" evidence="7">
    <location>
        <begin position="18"/>
        <end position="167"/>
    </location>
</feature>
<dbReference type="GO" id="GO:0008113">
    <property type="term" value="F:peptide-methionine (S)-S-oxide reductase activity"/>
    <property type="evidence" value="ECO:0007669"/>
    <property type="project" value="UniProtKB-EC"/>
</dbReference>
<evidence type="ECO:0000313" key="9">
    <source>
        <dbReference type="Proteomes" id="UP000788993"/>
    </source>
</evidence>
<evidence type="ECO:0000256" key="1">
    <source>
        <dbReference type="ARBA" id="ARBA00005591"/>
    </source>
</evidence>
<comment type="catalytic activity">
    <reaction evidence="5">
        <text>L-methionyl-[protein] + [thioredoxin]-disulfide + H2O = L-methionyl-(S)-S-oxide-[protein] + [thioredoxin]-dithiol</text>
        <dbReference type="Rhea" id="RHEA:14217"/>
        <dbReference type="Rhea" id="RHEA-COMP:10698"/>
        <dbReference type="Rhea" id="RHEA-COMP:10700"/>
        <dbReference type="Rhea" id="RHEA-COMP:12313"/>
        <dbReference type="Rhea" id="RHEA-COMP:12315"/>
        <dbReference type="ChEBI" id="CHEBI:15377"/>
        <dbReference type="ChEBI" id="CHEBI:16044"/>
        <dbReference type="ChEBI" id="CHEBI:29950"/>
        <dbReference type="ChEBI" id="CHEBI:44120"/>
        <dbReference type="ChEBI" id="CHEBI:50058"/>
        <dbReference type="EC" id="1.8.4.11"/>
    </reaction>
</comment>
<dbReference type="Gene3D" id="3.30.1060.10">
    <property type="entry name" value="Peptide methionine sulphoxide reductase MsrA"/>
    <property type="match status" value="1"/>
</dbReference>
<dbReference type="EMBL" id="JAEUBD010000095">
    <property type="protein sequence ID" value="KAH3678029.1"/>
    <property type="molecule type" value="Genomic_DNA"/>
</dbReference>
<proteinExistence type="inferred from homology"/>
<keyword evidence="9" id="KW-1185">Reference proteome</keyword>
<gene>
    <name evidence="8" type="ORF">OGATHE_000684</name>
</gene>
<accession>A0A9P8PVH8</accession>
<dbReference type="PANTHER" id="PTHR43774:SF1">
    <property type="entry name" value="PEPTIDE METHIONINE SULFOXIDE REDUCTASE MSRA 2"/>
    <property type="match status" value="1"/>
</dbReference>
<evidence type="ECO:0000313" key="8">
    <source>
        <dbReference type="EMBL" id="KAH3678029.1"/>
    </source>
</evidence>
<dbReference type="FunFam" id="3.30.1060.10:FF:000006">
    <property type="entry name" value="Peptide methionine sulfoxide reductase"/>
    <property type="match status" value="1"/>
</dbReference>
<dbReference type="HAMAP" id="MF_01401">
    <property type="entry name" value="MsrA"/>
    <property type="match status" value="1"/>
</dbReference>
<dbReference type="GO" id="GO:0034599">
    <property type="term" value="P:cellular response to oxidative stress"/>
    <property type="evidence" value="ECO:0007669"/>
    <property type="project" value="UniProtKB-ARBA"/>
</dbReference>
<dbReference type="PANTHER" id="PTHR43774">
    <property type="entry name" value="PEPTIDE METHIONINE SULFOXIDE REDUCTASE"/>
    <property type="match status" value="1"/>
</dbReference>
<evidence type="ECO:0000256" key="6">
    <source>
        <dbReference type="ARBA" id="ARBA00048782"/>
    </source>
</evidence>
<reference evidence="8" key="2">
    <citation type="submission" date="2021-01" db="EMBL/GenBank/DDBJ databases">
        <authorList>
            <person name="Schikora-Tamarit M.A."/>
        </authorList>
    </citation>
    <scope>NUCLEOTIDE SEQUENCE</scope>
    <source>
        <strain evidence="8">NCAIM Y.01608</strain>
    </source>
</reference>
<protein>
    <recommendedName>
        <fullName evidence="2">peptide-methionine (S)-S-oxide reductase</fullName>
        <ecNumber evidence="2">1.8.4.11</ecNumber>
    </recommendedName>
    <alternativeName>
        <fullName evidence="4">Peptide-methionine (S)-S-oxide reductase</fullName>
    </alternativeName>
</protein>
<evidence type="ECO:0000256" key="3">
    <source>
        <dbReference type="ARBA" id="ARBA00023002"/>
    </source>
</evidence>
<dbReference type="EC" id="1.8.4.11" evidence="2"/>
<evidence type="ECO:0000256" key="5">
    <source>
        <dbReference type="ARBA" id="ARBA00047806"/>
    </source>
</evidence>
<sequence>MSAISKTLKTTPSSQVLSVAAGCFWGVEYLYKKHFKDQIIDTKVGYANGTASNPDYKLVCTGSTNHAETLQVSFEPSKVSYRTLVDFFFVMHDPTTVDAQGPDIGTQYRSAIFTHSEEQEKIAKEALEYAQKKWYPNDKIVTAIEPIKTFWDAEEYHQQYLIKNPERHLCPTHFIRTTPK</sequence>
<dbReference type="AlphaFoldDB" id="A0A9P8PVH8"/>
<evidence type="ECO:0000256" key="4">
    <source>
        <dbReference type="ARBA" id="ARBA00030643"/>
    </source>
</evidence>